<feature type="transmembrane region" description="Helical" evidence="1">
    <location>
        <begin position="206"/>
        <end position="226"/>
    </location>
</feature>
<comment type="caution">
    <text evidence="2">The sequence shown here is derived from an EMBL/GenBank/DDBJ whole genome shotgun (WGS) entry which is preliminary data.</text>
</comment>
<dbReference type="EMBL" id="JAGKQM010000011">
    <property type="protein sequence ID" value="KAH0903216.1"/>
    <property type="molecule type" value="Genomic_DNA"/>
</dbReference>
<organism evidence="2 3">
    <name type="scientific">Brassica napus</name>
    <name type="common">Rape</name>
    <dbReference type="NCBI Taxonomy" id="3708"/>
    <lineage>
        <taxon>Eukaryota</taxon>
        <taxon>Viridiplantae</taxon>
        <taxon>Streptophyta</taxon>
        <taxon>Embryophyta</taxon>
        <taxon>Tracheophyta</taxon>
        <taxon>Spermatophyta</taxon>
        <taxon>Magnoliopsida</taxon>
        <taxon>eudicotyledons</taxon>
        <taxon>Gunneridae</taxon>
        <taxon>Pentapetalae</taxon>
        <taxon>rosids</taxon>
        <taxon>malvids</taxon>
        <taxon>Brassicales</taxon>
        <taxon>Brassicaceae</taxon>
        <taxon>Brassiceae</taxon>
        <taxon>Brassica</taxon>
    </lineage>
</organism>
<protein>
    <recommendedName>
        <fullName evidence="4">Transmembrane protein</fullName>
    </recommendedName>
</protein>
<feature type="transmembrane region" description="Helical" evidence="1">
    <location>
        <begin position="155"/>
        <end position="174"/>
    </location>
</feature>
<accession>A0ABQ8BG80</accession>
<dbReference type="Proteomes" id="UP000824890">
    <property type="component" value="Unassembled WGS sequence"/>
</dbReference>
<reference evidence="2 3" key="1">
    <citation type="submission" date="2021-05" db="EMBL/GenBank/DDBJ databases">
        <title>Genome Assembly of Synthetic Allotetraploid Brassica napus Reveals Homoeologous Exchanges between Subgenomes.</title>
        <authorList>
            <person name="Davis J.T."/>
        </authorList>
    </citation>
    <scope>NUCLEOTIDE SEQUENCE [LARGE SCALE GENOMIC DNA]</scope>
    <source>
        <strain evidence="3">cv. Da-Ae</strain>
        <tissue evidence="2">Seedling</tissue>
    </source>
</reference>
<keyword evidence="3" id="KW-1185">Reference proteome</keyword>
<evidence type="ECO:0000256" key="1">
    <source>
        <dbReference type="SAM" id="Phobius"/>
    </source>
</evidence>
<feature type="non-terminal residue" evidence="2">
    <location>
        <position position="338"/>
    </location>
</feature>
<sequence>MDFQNWDPGNRWVSGDYDRIGHLYSSGIKGIRKIHGDAEGKDQGLRLRSPISKDLYGSNTGLRLSMIISFRILDLVIVKTKLRDSEEVTWLEVLTSEDLVLRKFWTWVVVININGGWFSLYGGQLIGNSGDMKSGEGILIFMDQDLLVVRSSQQVMASGIGVLTVLISSMSICLSSGFKVIMGLGLVMFLWLLAMLLFMFKQWNNIGFYVGSVMYLKCYGILALSLKLGSYGWLRIRLWSVRFGCEVDMSWFHSGERFPKWRQKWRRVANWLTHLHLEFWYQQTQESGNVYFWWTIILILDREFELAFELNLLAQWFNLLAQWFFLLRGKVTKSKVKT</sequence>
<feature type="transmembrane region" description="Helical" evidence="1">
    <location>
        <begin position="104"/>
        <end position="123"/>
    </location>
</feature>
<gene>
    <name evidence="2" type="ORF">HID58_042719</name>
</gene>
<evidence type="ECO:0000313" key="3">
    <source>
        <dbReference type="Proteomes" id="UP000824890"/>
    </source>
</evidence>
<feature type="transmembrane region" description="Helical" evidence="1">
    <location>
        <begin position="181"/>
        <end position="200"/>
    </location>
</feature>
<keyword evidence="1" id="KW-0812">Transmembrane</keyword>
<proteinExistence type="predicted"/>
<evidence type="ECO:0000313" key="2">
    <source>
        <dbReference type="EMBL" id="KAH0903216.1"/>
    </source>
</evidence>
<evidence type="ECO:0008006" key="4">
    <source>
        <dbReference type="Google" id="ProtNLM"/>
    </source>
</evidence>
<keyword evidence="1" id="KW-0472">Membrane</keyword>
<keyword evidence="1" id="KW-1133">Transmembrane helix</keyword>
<name>A0ABQ8BG80_BRANA</name>